<evidence type="ECO:0000313" key="6">
    <source>
        <dbReference type="Proteomes" id="UP000324760"/>
    </source>
</evidence>
<keyword evidence="1" id="KW-0129">CBS domain</keyword>
<evidence type="ECO:0000259" key="3">
    <source>
        <dbReference type="PROSITE" id="PS50887"/>
    </source>
</evidence>
<keyword evidence="6" id="KW-1185">Reference proteome</keyword>
<organism evidence="5 6">
    <name type="scientific">Neptunomonas concharum</name>
    <dbReference type="NCBI Taxonomy" id="1031538"/>
    <lineage>
        <taxon>Bacteria</taxon>
        <taxon>Pseudomonadati</taxon>
        <taxon>Pseudomonadota</taxon>
        <taxon>Gammaproteobacteria</taxon>
        <taxon>Oceanospirillales</taxon>
        <taxon>Oceanospirillaceae</taxon>
        <taxon>Neptunomonas</taxon>
    </lineage>
</organism>
<dbReference type="SUPFAM" id="SSF141868">
    <property type="entry name" value="EAL domain-like"/>
    <property type="match status" value="1"/>
</dbReference>
<dbReference type="Pfam" id="PF00563">
    <property type="entry name" value="EAL"/>
    <property type="match status" value="1"/>
</dbReference>
<dbReference type="KEGG" id="ncu:F0U83_02435"/>
<reference evidence="5 6" key="1">
    <citation type="journal article" date="2019" name="Biochem. Eng. J.">
        <title>Metabolic engineering of the marine bacteria Neptunomonas concharum for the production of acetoin and meso-2,3-butanediol from acetate.</title>
        <authorList>
            <person name="Li W."/>
            <person name="Pu N."/>
            <person name="Liu C.-X."/>
            <person name="Yuan Q.-P."/>
            <person name="Li Z.-J."/>
        </authorList>
    </citation>
    <scope>NUCLEOTIDE SEQUENCE [LARGE SCALE GENOMIC DNA]</scope>
    <source>
        <strain evidence="5 6">JCM17730</strain>
    </source>
</reference>
<dbReference type="PROSITE" id="PS50887">
    <property type="entry name" value="GGDEF"/>
    <property type="match status" value="1"/>
</dbReference>
<dbReference type="OrthoDB" id="1673646at2"/>
<evidence type="ECO:0000259" key="2">
    <source>
        <dbReference type="PROSITE" id="PS50883"/>
    </source>
</evidence>
<dbReference type="Proteomes" id="UP000324760">
    <property type="component" value="Chromosome"/>
</dbReference>
<dbReference type="InterPro" id="IPR000644">
    <property type="entry name" value="CBS_dom"/>
</dbReference>
<dbReference type="InterPro" id="IPR029787">
    <property type="entry name" value="Nucleotide_cyclase"/>
</dbReference>
<dbReference type="PANTHER" id="PTHR33121:SF76">
    <property type="entry name" value="SIGNALING PROTEIN"/>
    <property type="match status" value="1"/>
</dbReference>
<sequence>MQSSLYKSSFSEDIDALYRILDDAAITPHFQPIYDLLSGDVVGHEALSRGPLGSPLEMPDKLFSTAINCGKLHELELLCREKSLRRFSELGLSGKLFLNISASLLSSPDHQKGMTLSLLEKLNISRDRIVIELSEQHPYDHFGLSRASVEYYRRMGFNIAIDDLGVGYSGLRMWSELQPEYVKIDKHFVQGVDKDTVKREFIRSIIAIAQSLRCEVIAEGIETPRELESLLDLGITRGQGFLLGRPVIEPSCKQSKFLTNSSRRFELRHAVDERDRVSSLAKEVPSVSKDTDLGTVGQLFKSNPVLQAVPVLSNATPVGVVRRSDLMELFSTQYGRALYEHKQVTRLLRDDVLIVEGYVSLSKVSYQLTNQDNNNLNNEIIVVEDGCYVGIGSLRDLLKRITDLKIQNATYSNPLSLLPGSVPINRELDRRLNSALDFYLAYFDLNNFKPFNDHYGYARGDLVIQLLSQIIKREASNSANFIGHIGGDDFVVIFGSDNWQVVCQKILDQFAQQVKDLYSPKAIQEGGLWVKGRTQEVSFYETLSLAIGVVHPDPYACESYHEVAELAAQAKKEAKAMGGNAIFLSRRRKMRSESARKEGNN</sequence>
<dbReference type="InterPro" id="IPR050706">
    <property type="entry name" value="Cyclic-di-GMP_PDE-like"/>
</dbReference>
<accession>A0A5P1R8M8</accession>
<dbReference type="Gene3D" id="3.30.70.270">
    <property type="match status" value="1"/>
</dbReference>
<dbReference type="InterPro" id="IPR001633">
    <property type="entry name" value="EAL_dom"/>
</dbReference>
<feature type="domain" description="GGDEF" evidence="3">
    <location>
        <begin position="436"/>
        <end position="587"/>
    </location>
</feature>
<dbReference type="RefSeq" id="WP_138986356.1">
    <property type="nucleotide sequence ID" value="NZ_CP043869.1"/>
</dbReference>
<dbReference type="Gene3D" id="3.20.20.450">
    <property type="entry name" value="EAL domain"/>
    <property type="match status" value="1"/>
</dbReference>
<dbReference type="SMART" id="SM00052">
    <property type="entry name" value="EAL"/>
    <property type="match status" value="1"/>
</dbReference>
<dbReference type="InterPro" id="IPR046342">
    <property type="entry name" value="CBS_dom_sf"/>
</dbReference>
<evidence type="ECO:0000256" key="1">
    <source>
        <dbReference type="PROSITE-ProRule" id="PRU00703"/>
    </source>
</evidence>
<dbReference type="Pfam" id="PF00990">
    <property type="entry name" value="GGDEF"/>
    <property type="match status" value="1"/>
</dbReference>
<dbReference type="SUPFAM" id="SSF55073">
    <property type="entry name" value="Nucleotide cyclase"/>
    <property type="match status" value="1"/>
</dbReference>
<dbReference type="InterPro" id="IPR043128">
    <property type="entry name" value="Rev_trsase/Diguanyl_cyclase"/>
</dbReference>
<dbReference type="AlphaFoldDB" id="A0A5P1R8M8"/>
<dbReference type="NCBIfam" id="TIGR00254">
    <property type="entry name" value="GGDEF"/>
    <property type="match status" value="1"/>
</dbReference>
<dbReference type="Gene3D" id="3.10.580.10">
    <property type="entry name" value="CBS-domain"/>
    <property type="match status" value="1"/>
</dbReference>
<dbReference type="PANTHER" id="PTHR33121">
    <property type="entry name" value="CYCLIC DI-GMP PHOSPHODIESTERASE PDEF"/>
    <property type="match status" value="1"/>
</dbReference>
<dbReference type="InterPro" id="IPR035919">
    <property type="entry name" value="EAL_sf"/>
</dbReference>
<dbReference type="EMBL" id="CP043869">
    <property type="protein sequence ID" value="QEQ95652.1"/>
    <property type="molecule type" value="Genomic_DNA"/>
</dbReference>
<dbReference type="PROSITE" id="PS51371">
    <property type="entry name" value="CBS"/>
    <property type="match status" value="1"/>
</dbReference>
<feature type="domain" description="CBS" evidence="4">
    <location>
        <begin position="280"/>
        <end position="338"/>
    </location>
</feature>
<dbReference type="Pfam" id="PF00571">
    <property type="entry name" value="CBS"/>
    <property type="match status" value="1"/>
</dbReference>
<dbReference type="CDD" id="cd01948">
    <property type="entry name" value="EAL"/>
    <property type="match status" value="1"/>
</dbReference>
<gene>
    <name evidence="5" type="ORF">F0U83_02435</name>
</gene>
<evidence type="ECO:0000259" key="4">
    <source>
        <dbReference type="PROSITE" id="PS51371"/>
    </source>
</evidence>
<evidence type="ECO:0000313" key="5">
    <source>
        <dbReference type="EMBL" id="QEQ95652.1"/>
    </source>
</evidence>
<feature type="domain" description="EAL" evidence="2">
    <location>
        <begin position="7"/>
        <end position="260"/>
    </location>
</feature>
<dbReference type="SUPFAM" id="SSF54631">
    <property type="entry name" value="CBS-domain pair"/>
    <property type="match status" value="1"/>
</dbReference>
<dbReference type="CDD" id="cd01949">
    <property type="entry name" value="GGDEF"/>
    <property type="match status" value="1"/>
</dbReference>
<proteinExistence type="predicted"/>
<dbReference type="PROSITE" id="PS50883">
    <property type="entry name" value="EAL"/>
    <property type="match status" value="1"/>
</dbReference>
<dbReference type="InterPro" id="IPR000160">
    <property type="entry name" value="GGDEF_dom"/>
</dbReference>
<protein>
    <submittedName>
        <fullName evidence="5">GGDEF domain-containing protein</fullName>
    </submittedName>
</protein>
<dbReference type="SMART" id="SM00267">
    <property type="entry name" value="GGDEF"/>
    <property type="match status" value="1"/>
</dbReference>
<dbReference type="GO" id="GO:0071111">
    <property type="term" value="F:cyclic-guanylate-specific phosphodiesterase activity"/>
    <property type="evidence" value="ECO:0007669"/>
    <property type="project" value="InterPro"/>
</dbReference>
<name>A0A5P1R8M8_9GAMM</name>